<feature type="compositionally biased region" description="Basic residues" evidence="1">
    <location>
        <begin position="161"/>
        <end position="170"/>
    </location>
</feature>
<dbReference type="EMBL" id="LR699555">
    <property type="protein sequence ID" value="VVD31075.1"/>
    <property type="molecule type" value="Genomic_DNA"/>
</dbReference>
<dbReference type="Proteomes" id="UP000325811">
    <property type="component" value="Plasmid pI"/>
</dbReference>
<dbReference type="Pfam" id="PF06891">
    <property type="entry name" value="P2_Phage_GpR"/>
    <property type="match status" value="1"/>
</dbReference>
<proteinExistence type="predicted"/>
<feature type="region of interest" description="Disordered" evidence="1">
    <location>
        <begin position="147"/>
        <end position="170"/>
    </location>
</feature>
<accession>A0A5Q4YUZ5</accession>
<keyword evidence="3" id="KW-1185">Reference proteome</keyword>
<keyword evidence="2" id="KW-0614">Plasmid</keyword>
<protein>
    <submittedName>
        <fullName evidence="2">Phage tail protein</fullName>
    </submittedName>
</protein>
<evidence type="ECO:0000256" key="1">
    <source>
        <dbReference type="SAM" id="MobiDB-lite"/>
    </source>
</evidence>
<geneLocation type="plasmid" evidence="2 3">
    <name>pI</name>
</geneLocation>
<dbReference type="AlphaFoldDB" id="A0A5Q4YUZ5"/>
<sequence length="170" mass="18605">MNKANSLRRALTAAVPSLATDPDKLLVFIDAGNIIATGVQSASFDYAYTLNVMLLDFAGDADIVFAALLRWVRLNQSDLLTNDELRKAGISFEADQLTQTTVDLSIKLRLTESVLVATDDAGAQTITHVDEPVPEWDMQSLVDPQWTNQARSNHGPAHCSRSSRRRPVAP</sequence>
<name>A0A5Q4YUZ5_9BURK</name>
<reference evidence="2 3" key="1">
    <citation type="submission" date="2019-08" db="EMBL/GenBank/DDBJ databases">
        <authorList>
            <person name="Herpell B J."/>
        </authorList>
    </citation>
    <scope>NUCLEOTIDE SEQUENCE [LARGE SCALE GENOMIC DNA]</scope>
    <source>
        <strain evidence="3">Msb3</strain>
        <plasmid evidence="2 3">pI</plasmid>
    </source>
</reference>
<gene>
    <name evidence="2" type="ORF">PDMSB3_0239</name>
</gene>
<dbReference type="RefSeq" id="WP_165190064.1">
    <property type="nucleotide sequence ID" value="NZ_LR699555.1"/>
</dbReference>
<dbReference type="InterPro" id="IPR009678">
    <property type="entry name" value="Phage_tail_completion_R"/>
</dbReference>
<evidence type="ECO:0000313" key="2">
    <source>
        <dbReference type="EMBL" id="VVD31075.1"/>
    </source>
</evidence>
<evidence type="ECO:0000313" key="3">
    <source>
        <dbReference type="Proteomes" id="UP000325811"/>
    </source>
</evidence>
<organism evidence="2 3">
    <name type="scientific">Paraburkholderia dioscoreae</name>
    <dbReference type="NCBI Taxonomy" id="2604047"/>
    <lineage>
        <taxon>Bacteria</taxon>
        <taxon>Pseudomonadati</taxon>
        <taxon>Pseudomonadota</taxon>
        <taxon>Betaproteobacteria</taxon>
        <taxon>Burkholderiales</taxon>
        <taxon>Burkholderiaceae</taxon>
        <taxon>Paraburkholderia</taxon>
    </lineage>
</organism>
<dbReference type="KEGG" id="pdio:PDMSB3_0239.2"/>